<organism evidence="1 2">
    <name type="scientific">Dermacentor silvarum</name>
    <name type="common">Tick</name>
    <dbReference type="NCBI Taxonomy" id="543639"/>
    <lineage>
        <taxon>Eukaryota</taxon>
        <taxon>Metazoa</taxon>
        <taxon>Ecdysozoa</taxon>
        <taxon>Arthropoda</taxon>
        <taxon>Chelicerata</taxon>
        <taxon>Arachnida</taxon>
        <taxon>Acari</taxon>
        <taxon>Parasitiformes</taxon>
        <taxon>Ixodida</taxon>
        <taxon>Ixodoidea</taxon>
        <taxon>Ixodidae</taxon>
        <taxon>Rhipicephalinae</taxon>
        <taxon>Dermacentor</taxon>
    </lineage>
</organism>
<sequence>MLHFDKEQPHKRKRKKLAAFYDVHEQPILILAFLLSLQHYMTVQGMTVLQPKALSKYLCTDEDNPAIGLLVGSSSFISGIGTLVQTTAGVRLPVIQSGAVALKSPVLAELNFDSTPCPDNSTFDDEVWMTRLLEVQASTAAAAFTEVFMGGLGVVGVFQRWITPLTMTPAIALIGLDNISAATEPASTSWTIAAITAALITLLSHYLRPCRPSSEMAAVKRLNDCITFFSILPIFVTVAIVWFVCHFLTVNNLFPQGHAGRTDHMASVIRNTTWFRVPYPFQWGTPTARWESMVAMAFVSLITMMETVCDYYAYAVVAGLPPPPPRAINRGIFIEGLGCLLAGCFGTGVLCGSQDLNLGLIALTRCASLRVVQVAAVVMIVLGLITKESVFMLSIPAPIVGGLLLVLLSVLTGVGLAHLRYVDLTSSRNVFIVGVSLTLGIVIPMHVGPASEFTMTRKVIYAFFSSGSVIGGFAGCLLDHTIPGTEEERGILKMRECFDEAGARAMLARDPLRHWQFYSVPCFEKLLRKFPALRKLPVMPEREPHVSYVEDE</sequence>
<accession>A0ACB8CXL2</accession>
<comment type="caution">
    <text evidence="1">The sequence shown here is derived from an EMBL/GenBank/DDBJ whole genome shotgun (WGS) entry which is preliminary data.</text>
</comment>
<reference evidence="1" key="1">
    <citation type="submission" date="2020-05" db="EMBL/GenBank/DDBJ databases">
        <title>Large-scale comparative analyses of tick genomes elucidate their genetic diversity and vector capacities.</title>
        <authorList>
            <person name="Jia N."/>
            <person name="Wang J."/>
            <person name="Shi W."/>
            <person name="Du L."/>
            <person name="Sun Y."/>
            <person name="Zhan W."/>
            <person name="Jiang J."/>
            <person name="Wang Q."/>
            <person name="Zhang B."/>
            <person name="Ji P."/>
            <person name="Sakyi L.B."/>
            <person name="Cui X."/>
            <person name="Yuan T."/>
            <person name="Jiang B."/>
            <person name="Yang W."/>
            <person name="Lam T.T.-Y."/>
            <person name="Chang Q."/>
            <person name="Ding S."/>
            <person name="Wang X."/>
            <person name="Zhu J."/>
            <person name="Ruan X."/>
            <person name="Zhao L."/>
            <person name="Wei J."/>
            <person name="Que T."/>
            <person name="Du C."/>
            <person name="Cheng J."/>
            <person name="Dai P."/>
            <person name="Han X."/>
            <person name="Huang E."/>
            <person name="Gao Y."/>
            <person name="Liu J."/>
            <person name="Shao H."/>
            <person name="Ye R."/>
            <person name="Li L."/>
            <person name="Wei W."/>
            <person name="Wang X."/>
            <person name="Wang C."/>
            <person name="Yang T."/>
            <person name="Huo Q."/>
            <person name="Li W."/>
            <person name="Guo W."/>
            <person name="Chen H."/>
            <person name="Zhou L."/>
            <person name="Ni X."/>
            <person name="Tian J."/>
            <person name="Zhou Y."/>
            <person name="Sheng Y."/>
            <person name="Liu T."/>
            <person name="Pan Y."/>
            <person name="Xia L."/>
            <person name="Li J."/>
            <person name="Zhao F."/>
            <person name="Cao W."/>
        </authorList>
    </citation>
    <scope>NUCLEOTIDE SEQUENCE</scope>
    <source>
        <strain evidence="1">Dsil-2018</strain>
    </source>
</reference>
<evidence type="ECO:0000313" key="2">
    <source>
        <dbReference type="Proteomes" id="UP000821865"/>
    </source>
</evidence>
<name>A0ACB8CXL2_DERSI</name>
<keyword evidence="2" id="KW-1185">Reference proteome</keyword>
<dbReference type="EMBL" id="CM023473">
    <property type="protein sequence ID" value="KAH7953851.1"/>
    <property type="molecule type" value="Genomic_DNA"/>
</dbReference>
<gene>
    <name evidence="1" type="ORF">HPB49_013063</name>
</gene>
<dbReference type="Proteomes" id="UP000821865">
    <property type="component" value="Chromosome 4"/>
</dbReference>
<evidence type="ECO:0000313" key="1">
    <source>
        <dbReference type="EMBL" id="KAH7953851.1"/>
    </source>
</evidence>
<proteinExistence type="predicted"/>
<protein>
    <submittedName>
        <fullName evidence="1">Uncharacterized protein</fullName>
    </submittedName>
</protein>